<evidence type="ECO:0000313" key="4">
    <source>
        <dbReference type="Proteomes" id="UP001418222"/>
    </source>
</evidence>
<keyword evidence="2" id="KW-0812">Transmembrane</keyword>
<keyword evidence="4" id="KW-1185">Reference proteome</keyword>
<dbReference type="EMBL" id="JBBWWQ010000011">
    <property type="protein sequence ID" value="KAK8935826.1"/>
    <property type="molecule type" value="Genomic_DNA"/>
</dbReference>
<evidence type="ECO:0000313" key="3">
    <source>
        <dbReference type="EMBL" id="KAK8935826.1"/>
    </source>
</evidence>
<protein>
    <submittedName>
        <fullName evidence="3">Uncharacterized protein</fullName>
    </submittedName>
</protein>
<comment type="caution">
    <text evidence="3">The sequence shown here is derived from an EMBL/GenBank/DDBJ whole genome shotgun (WGS) entry which is preliminary data.</text>
</comment>
<dbReference type="AlphaFoldDB" id="A0AAP0BCN7"/>
<evidence type="ECO:0000256" key="2">
    <source>
        <dbReference type="SAM" id="Phobius"/>
    </source>
</evidence>
<feature type="region of interest" description="Disordered" evidence="1">
    <location>
        <begin position="45"/>
        <end position="73"/>
    </location>
</feature>
<feature type="compositionally biased region" description="Polar residues" evidence="1">
    <location>
        <begin position="57"/>
        <end position="68"/>
    </location>
</feature>
<evidence type="ECO:0000256" key="1">
    <source>
        <dbReference type="SAM" id="MobiDB-lite"/>
    </source>
</evidence>
<feature type="transmembrane region" description="Helical" evidence="2">
    <location>
        <begin position="7"/>
        <end position="28"/>
    </location>
</feature>
<dbReference type="Proteomes" id="UP001418222">
    <property type="component" value="Unassembled WGS sequence"/>
</dbReference>
<keyword evidence="2" id="KW-1133">Transmembrane helix</keyword>
<proteinExistence type="predicted"/>
<sequence length="157" mass="17156">MDISSSVFFRLIIALLASFTLITIYYYIVFFLRNRHLLLSAAGSEESPWSGKGVDIESSSPSRSPLDTNNKRGENVAAGQKCAAECLSELEYGDAVRLFCSPPVCREKITNKMAGRRENDKIASTAGGGDCCDGGRGRSWTAELFWWAATEDCAVVI</sequence>
<accession>A0AAP0BCN7</accession>
<organism evidence="3 4">
    <name type="scientific">Platanthera zijinensis</name>
    <dbReference type="NCBI Taxonomy" id="2320716"/>
    <lineage>
        <taxon>Eukaryota</taxon>
        <taxon>Viridiplantae</taxon>
        <taxon>Streptophyta</taxon>
        <taxon>Embryophyta</taxon>
        <taxon>Tracheophyta</taxon>
        <taxon>Spermatophyta</taxon>
        <taxon>Magnoliopsida</taxon>
        <taxon>Liliopsida</taxon>
        <taxon>Asparagales</taxon>
        <taxon>Orchidaceae</taxon>
        <taxon>Orchidoideae</taxon>
        <taxon>Orchideae</taxon>
        <taxon>Orchidinae</taxon>
        <taxon>Platanthera</taxon>
    </lineage>
</organism>
<gene>
    <name evidence="3" type="ORF">KSP39_PZI013379</name>
</gene>
<keyword evidence="2" id="KW-0472">Membrane</keyword>
<reference evidence="3 4" key="1">
    <citation type="journal article" date="2022" name="Nat. Plants">
        <title>Genomes of leafy and leafless Platanthera orchids illuminate the evolution of mycoheterotrophy.</title>
        <authorList>
            <person name="Li M.H."/>
            <person name="Liu K.W."/>
            <person name="Li Z."/>
            <person name="Lu H.C."/>
            <person name="Ye Q.L."/>
            <person name="Zhang D."/>
            <person name="Wang J.Y."/>
            <person name="Li Y.F."/>
            <person name="Zhong Z.M."/>
            <person name="Liu X."/>
            <person name="Yu X."/>
            <person name="Liu D.K."/>
            <person name="Tu X.D."/>
            <person name="Liu B."/>
            <person name="Hao Y."/>
            <person name="Liao X.Y."/>
            <person name="Jiang Y.T."/>
            <person name="Sun W.H."/>
            <person name="Chen J."/>
            <person name="Chen Y.Q."/>
            <person name="Ai Y."/>
            <person name="Zhai J.W."/>
            <person name="Wu S.S."/>
            <person name="Zhou Z."/>
            <person name="Hsiao Y.Y."/>
            <person name="Wu W.L."/>
            <person name="Chen Y.Y."/>
            <person name="Lin Y.F."/>
            <person name="Hsu J.L."/>
            <person name="Li C.Y."/>
            <person name="Wang Z.W."/>
            <person name="Zhao X."/>
            <person name="Zhong W.Y."/>
            <person name="Ma X.K."/>
            <person name="Ma L."/>
            <person name="Huang J."/>
            <person name="Chen G.Z."/>
            <person name="Huang M.Z."/>
            <person name="Huang L."/>
            <person name="Peng D.H."/>
            <person name="Luo Y.B."/>
            <person name="Zou S.Q."/>
            <person name="Chen S.P."/>
            <person name="Lan S."/>
            <person name="Tsai W.C."/>
            <person name="Van de Peer Y."/>
            <person name="Liu Z.J."/>
        </authorList>
    </citation>
    <scope>NUCLEOTIDE SEQUENCE [LARGE SCALE GENOMIC DNA]</scope>
    <source>
        <strain evidence="3">Lor287</strain>
    </source>
</reference>
<name>A0AAP0BCN7_9ASPA</name>